<evidence type="ECO:0000256" key="4">
    <source>
        <dbReference type="ARBA" id="ARBA00023015"/>
    </source>
</evidence>
<dbReference type="EMBL" id="AWUE01014255">
    <property type="protein sequence ID" value="OMP04447.1"/>
    <property type="molecule type" value="Genomic_DNA"/>
</dbReference>
<keyword evidence="4" id="KW-0805">Transcription regulation</keyword>
<keyword evidence="11" id="KW-1185">Reference proteome</keyword>
<evidence type="ECO:0000256" key="3">
    <source>
        <dbReference type="ARBA" id="ARBA00022723"/>
    </source>
</evidence>
<feature type="compositionally biased region" description="Polar residues" evidence="8">
    <location>
        <begin position="191"/>
        <end position="200"/>
    </location>
</feature>
<dbReference type="STRING" id="93759.A0A1R3KBG4"/>
<feature type="region of interest" description="Disordered" evidence="8">
    <location>
        <begin position="111"/>
        <end position="206"/>
    </location>
</feature>
<keyword evidence="5" id="KW-0804">Transcription</keyword>
<dbReference type="GO" id="GO:0006357">
    <property type="term" value="P:regulation of transcription by RNA polymerase II"/>
    <property type="evidence" value="ECO:0007669"/>
    <property type="project" value="TreeGrafter"/>
</dbReference>
<accession>A0A1R3KBG4</accession>
<feature type="compositionally biased region" description="Basic and acidic residues" evidence="8">
    <location>
        <begin position="157"/>
        <end position="175"/>
    </location>
</feature>
<keyword evidence="7" id="KW-0862">Zinc</keyword>
<dbReference type="AlphaFoldDB" id="A0A1R3KBG4"/>
<protein>
    <recommendedName>
        <fullName evidence="9">RING-type domain-containing protein</fullName>
    </recommendedName>
</protein>
<feature type="compositionally biased region" description="Basic residues" evidence="8">
    <location>
        <begin position="118"/>
        <end position="133"/>
    </location>
</feature>
<feature type="compositionally biased region" description="Basic and acidic residues" evidence="8">
    <location>
        <begin position="40"/>
        <end position="65"/>
    </location>
</feature>
<dbReference type="InterPro" id="IPR001841">
    <property type="entry name" value="Znf_RING"/>
</dbReference>
<dbReference type="InterPro" id="IPR003347">
    <property type="entry name" value="JmjC_dom"/>
</dbReference>
<dbReference type="GO" id="GO:0000785">
    <property type="term" value="C:chromatin"/>
    <property type="evidence" value="ECO:0007669"/>
    <property type="project" value="TreeGrafter"/>
</dbReference>
<reference evidence="11" key="1">
    <citation type="submission" date="2013-09" db="EMBL/GenBank/DDBJ databases">
        <title>Corchorus olitorius genome sequencing.</title>
        <authorList>
            <person name="Alam M."/>
            <person name="Haque M.S."/>
            <person name="Islam M.S."/>
            <person name="Emdad E.M."/>
            <person name="Islam M.M."/>
            <person name="Ahmed B."/>
            <person name="Halim A."/>
            <person name="Hossen Q.M.M."/>
            <person name="Hossain M.Z."/>
            <person name="Ahmed R."/>
            <person name="Khan M.M."/>
            <person name="Islam R."/>
            <person name="Rashid M.M."/>
            <person name="Khan S.A."/>
            <person name="Rahman M.S."/>
            <person name="Alam M."/>
            <person name="Yahiya A.S."/>
            <person name="Khan M.S."/>
            <person name="Azam M.S."/>
            <person name="Haque T."/>
            <person name="Lashkar M.Z.H."/>
            <person name="Akhand A.I."/>
            <person name="Morshed G."/>
            <person name="Roy S."/>
            <person name="Uddin K.S."/>
            <person name="Rabeya T."/>
            <person name="Hossain A.S."/>
            <person name="Chowdhury A."/>
            <person name="Snigdha A.R."/>
            <person name="Mortoza M.S."/>
            <person name="Matin S.A."/>
            <person name="Hoque S.M.E."/>
            <person name="Islam M.K."/>
            <person name="Roy D.K."/>
            <person name="Haider R."/>
            <person name="Moosa M.M."/>
            <person name="Elias S.M."/>
            <person name="Hasan A.M."/>
            <person name="Jahan S."/>
            <person name="Shafiuddin M."/>
            <person name="Mahmood N."/>
            <person name="Shommy N.S."/>
        </authorList>
    </citation>
    <scope>NUCLEOTIDE SEQUENCE [LARGE SCALE GENOMIC DNA]</scope>
    <source>
        <strain evidence="11">cv. O-4</strain>
    </source>
</reference>
<feature type="domain" description="RING-type" evidence="9">
    <location>
        <begin position="215"/>
        <end position="262"/>
    </location>
</feature>
<comment type="subcellular location">
    <subcellularLocation>
        <location evidence="1">Nucleus</location>
    </subcellularLocation>
</comment>
<organism evidence="10 11">
    <name type="scientific">Corchorus olitorius</name>
    <dbReference type="NCBI Taxonomy" id="93759"/>
    <lineage>
        <taxon>Eukaryota</taxon>
        <taxon>Viridiplantae</taxon>
        <taxon>Streptophyta</taxon>
        <taxon>Embryophyta</taxon>
        <taxon>Tracheophyta</taxon>
        <taxon>Spermatophyta</taxon>
        <taxon>Magnoliopsida</taxon>
        <taxon>eudicotyledons</taxon>
        <taxon>Gunneridae</taxon>
        <taxon>Pentapetalae</taxon>
        <taxon>rosids</taxon>
        <taxon>malvids</taxon>
        <taxon>Malvales</taxon>
        <taxon>Malvaceae</taxon>
        <taxon>Grewioideae</taxon>
        <taxon>Apeibeae</taxon>
        <taxon>Corchorus</taxon>
    </lineage>
</organism>
<dbReference type="PROSITE" id="PS50089">
    <property type="entry name" value="ZF_RING_2"/>
    <property type="match status" value="1"/>
</dbReference>
<dbReference type="InterPro" id="IPR045109">
    <property type="entry name" value="LSDs-like"/>
</dbReference>
<evidence type="ECO:0000313" key="11">
    <source>
        <dbReference type="Proteomes" id="UP000187203"/>
    </source>
</evidence>
<dbReference type="Pfam" id="PF10497">
    <property type="entry name" value="zf-4CXXC_R1"/>
    <property type="match status" value="1"/>
</dbReference>
<keyword evidence="3" id="KW-0479">Metal-binding</keyword>
<comment type="caution">
    <text evidence="10">The sequence shown here is derived from an EMBL/GenBank/DDBJ whole genome shotgun (WGS) entry which is preliminary data.</text>
</comment>
<dbReference type="OrthoDB" id="1667110at2759"/>
<dbReference type="PANTHER" id="PTHR12549:SF11">
    <property type="entry name" value="LYSINE-SPECIFIC DEMETHYLASE JMJ25"/>
    <property type="match status" value="1"/>
</dbReference>
<dbReference type="SUPFAM" id="SSF51197">
    <property type="entry name" value="Clavaminate synthase-like"/>
    <property type="match status" value="1"/>
</dbReference>
<dbReference type="PANTHER" id="PTHR12549">
    <property type="entry name" value="JMJC DOMAIN-CONTAINING HISTONE DEMETHYLATION PROTEIN"/>
    <property type="match status" value="1"/>
</dbReference>
<evidence type="ECO:0000313" key="10">
    <source>
        <dbReference type="EMBL" id="OMP04447.1"/>
    </source>
</evidence>
<evidence type="ECO:0000256" key="1">
    <source>
        <dbReference type="ARBA" id="ARBA00004123"/>
    </source>
</evidence>
<proteinExistence type="inferred from homology"/>
<evidence type="ECO:0000256" key="6">
    <source>
        <dbReference type="ARBA" id="ARBA00023242"/>
    </source>
</evidence>
<evidence type="ECO:0000259" key="9">
    <source>
        <dbReference type="PROSITE" id="PS50089"/>
    </source>
</evidence>
<dbReference type="Proteomes" id="UP000187203">
    <property type="component" value="Unassembled WGS sequence"/>
</dbReference>
<evidence type="ECO:0000256" key="2">
    <source>
        <dbReference type="ARBA" id="ARBA00006801"/>
    </source>
</evidence>
<evidence type="ECO:0000256" key="5">
    <source>
        <dbReference type="ARBA" id="ARBA00023163"/>
    </source>
</evidence>
<comment type="similarity">
    <text evidence="2">Belongs to the JARID1 histone demethylase family.</text>
</comment>
<dbReference type="Gene3D" id="2.60.120.650">
    <property type="entry name" value="Cupin"/>
    <property type="match status" value="2"/>
</dbReference>
<keyword evidence="7" id="KW-0863">Zinc-finger</keyword>
<sequence>MARPKRAPGILNDERKGEEIVVKAEQETEGTVTVTKKTKQHPEKGTKIKDVKRVDGEGKEDEDKSNVENLCVKKEDNEEVGEFRGSLKGKLRPAKRKNYCLDRYYKGLEEEVEEGVSGKRRKSAVKHKTKFSKAKVEYEEENGEEGDSGEEDTDKEEEGKVEKGKIKVETKRRESESEEDGEKEVKEGIIRNSSRGSNNTAKKKKPTEFSDSLMCHQCQRNDKGRVVNCTKCKKKRYCIPCITRWYPKLSEEEIAARCPVCHGNCNCKSCMRLDEERLTKAEIDEVLKKAKLKFSDDEMLQHSKYLLQELLPYITEFSQEQKMEKTTEAKIQGTGLLPSEIELKQAACYQDERVYCNNCRTSIVDFHRTCPGCNYDLCLICCREIRKGQFKGGGKEVIVEYVDRGLEYLHGKLDHSIVAKRKKPLDSPVKTDCSEHEEVGSNWKANENGSIPCPPKDMGGCGEGLLELRCMFSENAVFKLVETSKRIARDLNLENLPKLKKEQCPCYNSAAEAHLAIDCLDWCEANINIHDFFKGYTAGRFDKKGWPEIWKLKDWPPSNKFEEPLPRHHAEFIHSLPFKEYTHSQSGLLNLATKLPKNSLKPDMGPKTYIAYGVAQELGRGDSVTKLHCDMSDAVEKEPSDEYCDSAGAVWDIFRREDVPKLKDYLRKHFKEFRHTYCSPVQQSCLKVALDFVSPENTGACVALTKEFRLLPHGHRAKEDKLEWAGRRCKETIAIGSIIFGPKEAVGVKSWTGEIHGRVVCDVCADSSIGPEDHVLEGAEVAVLCITKSGEVVNYQAFTNAKGIYTVAETMPESDRWDACLARPISSFHDRCNHLGEGSTGVKFTYNRPSGHFHTVRPFVYRPSSSPTYCI</sequence>
<gene>
    <name evidence="10" type="ORF">COLO4_09642</name>
</gene>
<dbReference type="SMART" id="SM00558">
    <property type="entry name" value="JmjC"/>
    <property type="match status" value="1"/>
</dbReference>
<dbReference type="GO" id="GO:0008270">
    <property type="term" value="F:zinc ion binding"/>
    <property type="evidence" value="ECO:0007669"/>
    <property type="project" value="UniProtKB-KW"/>
</dbReference>
<dbReference type="InterPro" id="IPR018866">
    <property type="entry name" value="Znf-4CXXC_R1"/>
</dbReference>
<evidence type="ECO:0000256" key="7">
    <source>
        <dbReference type="PROSITE-ProRule" id="PRU00175"/>
    </source>
</evidence>
<name>A0A1R3KBG4_9ROSI</name>
<keyword evidence="6" id="KW-0539">Nucleus</keyword>
<dbReference type="GO" id="GO:0000118">
    <property type="term" value="C:histone deacetylase complex"/>
    <property type="evidence" value="ECO:0007669"/>
    <property type="project" value="TreeGrafter"/>
</dbReference>
<feature type="region of interest" description="Disordered" evidence="8">
    <location>
        <begin position="32"/>
        <end position="65"/>
    </location>
</feature>
<feature type="compositionally biased region" description="Acidic residues" evidence="8">
    <location>
        <begin position="138"/>
        <end position="156"/>
    </location>
</feature>
<evidence type="ECO:0000256" key="8">
    <source>
        <dbReference type="SAM" id="MobiDB-lite"/>
    </source>
</evidence>
<dbReference type="GO" id="GO:0003712">
    <property type="term" value="F:transcription coregulator activity"/>
    <property type="evidence" value="ECO:0007669"/>
    <property type="project" value="TreeGrafter"/>
</dbReference>
<dbReference type="GO" id="GO:0031490">
    <property type="term" value="F:chromatin DNA binding"/>
    <property type="evidence" value="ECO:0007669"/>
    <property type="project" value="TreeGrafter"/>
</dbReference>
<dbReference type="GO" id="GO:0032454">
    <property type="term" value="F:histone H3K9 demethylase activity"/>
    <property type="evidence" value="ECO:0007669"/>
    <property type="project" value="InterPro"/>
</dbReference>